<organism evidence="2 3">
    <name type="scientific">Lithocarpus litseifolius</name>
    <dbReference type="NCBI Taxonomy" id="425828"/>
    <lineage>
        <taxon>Eukaryota</taxon>
        <taxon>Viridiplantae</taxon>
        <taxon>Streptophyta</taxon>
        <taxon>Embryophyta</taxon>
        <taxon>Tracheophyta</taxon>
        <taxon>Spermatophyta</taxon>
        <taxon>Magnoliopsida</taxon>
        <taxon>eudicotyledons</taxon>
        <taxon>Gunneridae</taxon>
        <taxon>Pentapetalae</taxon>
        <taxon>rosids</taxon>
        <taxon>fabids</taxon>
        <taxon>Fagales</taxon>
        <taxon>Fagaceae</taxon>
        <taxon>Lithocarpus</taxon>
    </lineage>
</organism>
<dbReference type="Gene3D" id="1.20.1280.50">
    <property type="match status" value="1"/>
</dbReference>
<dbReference type="InterPro" id="IPR001810">
    <property type="entry name" value="F-box_dom"/>
</dbReference>
<dbReference type="SUPFAM" id="SSF52047">
    <property type="entry name" value="RNI-like"/>
    <property type="match status" value="2"/>
</dbReference>
<dbReference type="InterPro" id="IPR055357">
    <property type="entry name" value="LRR_At1g61320_AtMIF1"/>
</dbReference>
<proteinExistence type="predicted"/>
<accession>A0AAW2DKD9</accession>
<evidence type="ECO:0000259" key="1">
    <source>
        <dbReference type="PROSITE" id="PS50181"/>
    </source>
</evidence>
<dbReference type="AlphaFoldDB" id="A0AAW2DKD9"/>
<dbReference type="CDD" id="cd22160">
    <property type="entry name" value="F-box_AtFBL13-like"/>
    <property type="match status" value="1"/>
</dbReference>
<dbReference type="Gene3D" id="3.80.10.10">
    <property type="entry name" value="Ribonuclease Inhibitor"/>
    <property type="match status" value="2"/>
</dbReference>
<dbReference type="Proteomes" id="UP001459277">
    <property type="component" value="Unassembled WGS sequence"/>
</dbReference>
<dbReference type="PANTHER" id="PTHR34145:SF51">
    <property type="entry name" value="FBD DOMAIN-CONTAINING PROTEIN"/>
    <property type="match status" value="1"/>
</dbReference>
<dbReference type="Pfam" id="PF00646">
    <property type="entry name" value="F-box"/>
    <property type="match status" value="1"/>
</dbReference>
<name>A0AAW2DKD9_9ROSI</name>
<dbReference type="Pfam" id="PF23622">
    <property type="entry name" value="LRR_At1g61320_AtMIF1"/>
    <property type="match status" value="3"/>
</dbReference>
<dbReference type="InterPro" id="IPR032675">
    <property type="entry name" value="LRR_dom_sf"/>
</dbReference>
<dbReference type="EMBL" id="JAZDWU010000003">
    <property type="protein sequence ID" value="KAL0009156.1"/>
    <property type="molecule type" value="Genomic_DNA"/>
</dbReference>
<evidence type="ECO:0000313" key="2">
    <source>
        <dbReference type="EMBL" id="KAL0009156.1"/>
    </source>
</evidence>
<feature type="domain" description="F-box" evidence="1">
    <location>
        <begin position="49"/>
        <end position="102"/>
    </location>
</feature>
<dbReference type="SUPFAM" id="SSF81383">
    <property type="entry name" value="F-box domain"/>
    <property type="match status" value="1"/>
</dbReference>
<dbReference type="InterPro" id="IPR053781">
    <property type="entry name" value="F-box_AtFBL13-like"/>
</dbReference>
<dbReference type="PROSITE" id="PS50181">
    <property type="entry name" value="FBOX"/>
    <property type="match status" value="1"/>
</dbReference>
<dbReference type="InterPro" id="IPR053772">
    <property type="entry name" value="At1g61320/At1g61330-like"/>
</dbReference>
<comment type="caution">
    <text evidence="2">The sequence shown here is derived from an EMBL/GenBank/DDBJ whole genome shotgun (WGS) entry which is preliminary data.</text>
</comment>
<protein>
    <recommendedName>
        <fullName evidence="1">F-box domain-containing protein</fullName>
    </recommendedName>
</protein>
<reference evidence="2 3" key="1">
    <citation type="submission" date="2024-01" db="EMBL/GenBank/DDBJ databases">
        <title>A telomere-to-telomere, gap-free genome of sweet tea (Lithocarpus litseifolius).</title>
        <authorList>
            <person name="Zhou J."/>
        </authorList>
    </citation>
    <scope>NUCLEOTIDE SEQUENCE [LARGE SCALE GENOMIC DNA]</scope>
    <source>
        <strain evidence="2">Zhou-2022a</strain>
        <tissue evidence="2">Leaf</tissue>
    </source>
</reference>
<dbReference type="PANTHER" id="PTHR34145">
    <property type="entry name" value="OS02G0105600 PROTEIN"/>
    <property type="match status" value="1"/>
</dbReference>
<feature type="non-terminal residue" evidence="2">
    <location>
        <position position="1"/>
    </location>
</feature>
<keyword evidence="3" id="KW-1185">Reference proteome</keyword>
<gene>
    <name evidence="2" type="ORF">SO802_010658</name>
</gene>
<sequence>TRTPEFIAPISYCTNIPTLKGSLYHIVVATSLDKKEALNIIVHKMEVVVDKISELPEPLLQYILSFLPIKQVVQSSTLSKRWNHVCSTIPVLEFDKSFFESKLWCQDTKETCEIQRKRVELYHFVEQNLLSRCRQGLSIKKFTLAVYLSTPKSVSRVDRWIEYVVKSDIEELNLDFQTFKWKWKRYYPLPQNILLAKSITVLRLKACRLDSYFGDFSGLPKVKAIELKSNKGVEKVELEASNIYHLHIQQFGASKINLVPCKNLKLLKLGKLHVTDSCFNYHISQLPLIEYLSVYWCDKLESIKISSHRLETFHIMKCDKLVEVEINTPKLCKLSYVGGNTISFSVTALAYLSEATYQMLHSDAPWGVKKIQLLANLSNSKSLELLNISSTKDMVIPKELRDTLSSPSYKVKQLMIQILKSFTADEFIELVDNLLWISPRLELLLITHGEWFDKKWYRETISFKFSYEKPILRGENYSCCKFLPDPCWRHCLKSVTIENCRAPANVETVKADKEILEKYFYENAKILESFQFNPKCLYLKFHFDVPDKPPEFIASISNCTNIPTLKFSGLPKVKAIELKNNKGVETVELEASNIYHANIQQFEASKINLVPCKNLKLLKLGKLLITDSCFNYHISQLRFIEYLSVYWCDKLESIKISSHRLKTLHILKCNKLVEVKINTPKLCKLAYLGGNTISFSVTALAYLSKATYQMLHSNAPLNVKKIELLANLSNSKLLKLLNIKPAKDIVIPEELRDIVSSPSYKVKQLKVEISKSFTTHEFIELVDSLFWISPLLELLLIKYGKWIDEDKCYETISFKLLRILISSEIINLLHIFSLLRMFFNNQSIGYIINVANSLVDFSSPVKSPFLEGRILVVANSYQFLVGGIA</sequence>
<evidence type="ECO:0000313" key="3">
    <source>
        <dbReference type="Proteomes" id="UP001459277"/>
    </source>
</evidence>
<dbReference type="InterPro" id="IPR036047">
    <property type="entry name" value="F-box-like_dom_sf"/>
</dbReference>